<accession>A0ABR0E5I8</accession>
<organism evidence="2 3">
    <name type="scientific">Zasmidium cellare</name>
    <name type="common">Wine cellar mold</name>
    <name type="synonym">Racodium cellare</name>
    <dbReference type="NCBI Taxonomy" id="395010"/>
    <lineage>
        <taxon>Eukaryota</taxon>
        <taxon>Fungi</taxon>
        <taxon>Dikarya</taxon>
        <taxon>Ascomycota</taxon>
        <taxon>Pezizomycotina</taxon>
        <taxon>Dothideomycetes</taxon>
        <taxon>Dothideomycetidae</taxon>
        <taxon>Mycosphaerellales</taxon>
        <taxon>Mycosphaerellaceae</taxon>
        <taxon>Zasmidium</taxon>
    </lineage>
</organism>
<evidence type="ECO:0008006" key="4">
    <source>
        <dbReference type="Google" id="ProtNLM"/>
    </source>
</evidence>
<feature type="compositionally biased region" description="Polar residues" evidence="1">
    <location>
        <begin position="299"/>
        <end position="325"/>
    </location>
</feature>
<reference evidence="2 3" key="1">
    <citation type="journal article" date="2023" name="G3 (Bethesda)">
        <title>A chromosome-level genome assembly of Zasmidium syzygii isolated from banana leaves.</title>
        <authorList>
            <person name="van Westerhoven A.C."/>
            <person name="Mehrabi R."/>
            <person name="Talebi R."/>
            <person name="Steentjes M.B.F."/>
            <person name="Corcolon B."/>
            <person name="Chong P.A."/>
            <person name="Kema G.H.J."/>
            <person name="Seidl M.F."/>
        </authorList>
    </citation>
    <scope>NUCLEOTIDE SEQUENCE [LARGE SCALE GENOMIC DNA]</scope>
    <source>
        <strain evidence="2 3">P124</strain>
    </source>
</reference>
<comment type="caution">
    <text evidence="2">The sequence shown here is derived from an EMBL/GenBank/DDBJ whole genome shotgun (WGS) entry which is preliminary data.</text>
</comment>
<evidence type="ECO:0000256" key="1">
    <source>
        <dbReference type="SAM" id="MobiDB-lite"/>
    </source>
</evidence>
<dbReference type="Proteomes" id="UP001305779">
    <property type="component" value="Unassembled WGS sequence"/>
</dbReference>
<feature type="region of interest" description="Disordered" evidence="1">
    <location>
        <begin position="299"/>
        <end position="342"/>
    </location>
</feature>
<evidence type="ECO:0000313" key="3">
    <source>
        <dbReference type="Proteomes" id="UP001305779"/>
    </source>
</evidence>
<gene>
    <name evidence="2" type="ORF">PRZ48_012518</name>
</gene>
<feature type="region of interest" description="Disordered" evidence="1">
    <location>
        <begin position="187"/>
        <end position="256"/>
    </location>
</feature>
<name>A0ABR0E5I8_ZASCE</name>
<sequence length="535" mass="58573">MSRMRSLSFPKLSITSKYDENDNDSPTMASPYQFTPAHSRDSSAGSSASSPVTPTFSTRGHTRWPSSTSSLITNPDSPVTAPTSKSTLHDLVEEPFERDDVDYELQKSSTDEPLCICDTPFCEHREAVTSQDSVTSLATPEWTPGDDYFSDGQLPGEPIAKRRRSGIISSDTLTSRLSRRFPSISKRFQGHRSAASITGAHLRSAPNSRSSSLRLPSTRSLTVPTTPEVRSAMTPPFSPATTNEERSVSPPRKRAVSQATSVPIEIATPQTHEDPVDRQQHASTPLLPPMMAEYFSDSTEALQSPLQSPTVANSAAASGANTPTGTPVLPGFPTPPLSAKPSLASLRNARSGQLAQPTSEIPPLTIAEEREDPWANKLGHANFHITPEPYIPEVCDAQSCKRLADDWEVARVEYMRQAARISEHYGITSQTYKLTEQKWAEIDAEWRANHELANAEAQACGESPFFQPLAETQPLSKMPSLNDPQQPSKFPAIDEKDIVGPMVRYAKIQHEQKPAKKANFLKLFTDPASLLGGRR</sequence>
<keyword evidence="3" id="KW-1185">Reference proteome</keyword>
<proteinExistence type="predicted"/>
<feature type="compositionally biased region" description="Low complexity" evidence="1">
    <location>
        <begin position="202"/>
        <end position="222"/>
    </location>
</feature>
<protein>
    <recommendedName>
        <fullName evidence="4">Only prolin and serin are matching in the corresponding protein</fullName>
    </recommendedName>
</protein>
<feature type="region of interest" description="Disordered" evidence="1">
    <location>
        <begin position="1"/>
        <end position="87"/>
    </location>
</feature>
<feature type="compositionally biased region" description="Polar residues" evidence="1">
    <location>
        <begin position="51"/>
        <end position="86"/>
    </location>
</feature>
<dbReference type="EMBL" id="JAXOVC010000010">
    <property type="protein sequence ID" value="KAK4496538.1"/>
    <property type="molecule type" value="Genomic_DNA"/>
</dbReference>
<evidence type="ECO:0000313" key="2">
    <source>
        <dbReference type="EMBL" id="KAK4496538.1"/>
    </source>
</evidence>
<feature type="compositionally biased region" description="Polar residues" evidence="1">
    <location>
        <begin position="24"/>
        <end position="33"/>
    </location>
</feature>